<dbReference type="AlphaFoldDB" id="A0A1T4XCL1"/>
<dbReference type="GO" id="GO:0009234">
    <property type="term" value="P:menaquinone biosynthetic process"/>
    <property type="evidence" value="ECO:0007669"/>
    <property type="project" value="InterPro"/>
</dbReference>
<reference evidence="2" key="1">
    <citation type="submission" date="2017-02" db="EMBL/GenBank/DDBJ databases">
        <authorList>
            <person name="Varghese N."/>
            <person name="Submissions S."/>
        </authorList>
    </citation>
    <scope>NUCLEOTIDE SEQUENCE [LARGE SCALE GENOMIC DNA]</scope>
    <source>
        <strain evidence="2">DSM 23966</strain>
    </source>
</reference>
<dbReference type="Pfam" id="PF07307">
    <property type="entry name" value="HEPPP_synt_1"/>
    <property type="match status" value="1"/>
</dbReference>
<protein>
    <submittedName>
        <fullName evidence="1">Heptaprenyl diphosphate synthase</fullName>
    </submittedName>
</protein>
<dbReference type="SUPFAM" id="SSF48576">
    <property type="entry name" value="Terpenoid synthases"/>
    <property type="match status" value="1"/>
</dbReference>
<organism evidence="1 2">
    <name type="scientific">Sporosarcina newyorkensis</name>
    <dbReference type="NCBI Taxonomy" id="759851"/>
    <lineage>
        <taxon>Bacteria</taxon>
        <taxon>Bacillati</taxon>
        <taxon>Bacillota</taxon>
        <taxon>Bacilli</taxon>
        <taxon>Bacillales</taxon>
        <taxon>Caryophanaceae</taxon>
        <taxon>Sporosarcina</taxon>
    </lineage>
</organism>
<evidence type="ECO:0000313" key="1">
    <source>
        <dbReference type="EMBL" id="SKA87432.1"/>
    </source>
</evidence>
<dbReference type="EMBL" id="FUYJ01000001">
    <property type="protein sequence ID" value="SKA87432.1"/>
    <property type="molecule type" value="Genomic_DNA"/>
</dbReference>
<dbReference type="InterPro" id="IPR009920">
    <property type="entry name" value="HEPPP_synth_su1"/>
</dbReference>
<accession>A0A1T4XCL1</accession>
<dbReference type="Gene3D" id="1.20.120.1450">
    <property type="match status" value="1"/>
</dbReference>
<sequence length="243" mass="27747">MDTKGFTDQVDNYIQNLRSAIYQPIVERDAGHAPIDRQKAFLLLLPMLNGESWTDEMHQASLAIGAIHTAFDIHDQIDSTDASSKEQQLMVLAGDHFSGIHYKLLASIPNFHLIRSLSVAIGRINECKTTLLQEPPNSIEDRLQLIGEVESACIIEFYHTFGFTRYISIVEVLFPLIWLIESGQQDLNRMKFPHLAPNARDTEKWIQQLQENLDDRLHNNFYLHKPLVDQVLKMAKQGASKLI</sequence>
<keyword evidence="2" id="KW-1185">Reference proteome</keyword>
<name>A0A1T4XCL1_9BACL</name>
<gene>
    <name evidence="1" type="ORF">SAMN04244570_0506</name>
</gene>
<proteinExistence type="predicted"/>
<dbReference type="Proteomes" id="UP000190042">
    <property type="component" value="Unassembled WGS sequence"/>
</dbReference>
<dbReference type="RefSeq" id="WP_078816464.1">
    <property type="nucleotide sequence ID" value="NZ_FUYJ01000001.1"/>
</dbReference>
<evidence type="ECO:0000313" key="2">
    <source>
        <dbReference type="Proteomes" id="UP000190042"/>
    </source>
</evidence>
<dbReference type="InterPro" id="IPR008949">
    <property type="entry name" value="Isoprenoid_synthase_dom_sf"/>
</dbReference>